<keyword evidence="14" id="KW-0378">Hydrolase</keyword>
<comment type="catalytic activity">
    <reaction evidence="22">
        <text>ATP + H2O = ADP + phosphate + H(+)</text>
        <dbReference type="Rhea" id="RHEA:13065"/>
        <dbReference type="ChEBI" id="CHEBI:15377"/>
        <dbReference type="ChEBI" id="CHEBI:15378"/>
        <dbReference type="ChEBI" id="CHEBI:30616"/>
        <dbReference type="ChEBI" id="CHEBI:43474"/>
        <dbReference type="ChEBI" id="CHEBI:456216"/>
    </reaction>
</comment>
<name>A0A7G8KWI8_9VIRU</name>
<evidence type="ECO:0000256" key="13">
    <source>
        <dbReference type="ARBA" id="ARBA00022759"/>
    </source>
</evidence>
<evidence type="ECO:0000256" key="19">
    <source>
        <dbReference type="ARBA" id="ARBA00023268"/>
    </source>
</evidence>
<evidence type="ECO:0000256" key="10">
    <source>
        <dbReference type="ARBA" id="ARBA00022722"/>
    </source>
</evidence>
<keyword evidence="16" id="KW-0067">ATP-binding</keyword>
<dbReference type="GO" id="GO:0003724">
    <property type="term" value="F:RNA helicase activity"/>
    <property type="evidence" value="ECO:0007669"/>
    <property type="project" value="InterPro"/>
</dbReference>
<dbReference type="PROSITE" id="PS52020">
    <property type="entry name" value="CRESS_DNA_REP"/>
    <property type="match status" value="1"/>
</dbReference>
<evidence type="ECO:0000256" key="21">
    <source>
        <dbReference type="ARBA" id="ARBA00032243"/>
    </source>
</evidence>
<evidence type="ECO:0000256" key="2">
    <source>
        <dbReference type="ARBA" id="ARBA00001946"/>
    </source>
</evidence>
<evidence type="ECO:0000256" key="12">
    <source>
        <dbReference type="ARBA" id="ARBA00022741"/>
    </source>
</evidence>
<evidence type="ECO:0000256" key="4">
    <source>
        <dbReference type="ARBA" id="ARBA00008545"/>
    </source>
</evidence>
<evidence type="ECO:0000256" key="9">
    <source>
        <dbReference type="ARBA" id="ARBA00022705"/>
    </source>
</evidence>
<evidence type="ECO:0000256" key="16">
    <source>
        <dbReference type="ARBA" id="ARBA00022840"/>
    </source>
</evidence>
<dbReference type="Gene3D" id="3.40.1310.20">
    <property type="match status" value="1"/>
</dbReference>
<evidence type="ECO:0000256" key="22">
    <source>
        <dbReference type="ARBA" id="ARBA00049360"/>
    </source>
</evidence>
<keyword evidence="11" id="KW-0479">Metal-binding</keyword>
<evidence type="ECO:0000256" key="18">
    <source>
        <dbReference type="ARBA" id="ARBA00023125"/>
    </source>
</evidence>
<dbReference type="InterPro" id="IPR049912">
    <property type="entry name" value="CRESS_DNA_REP"/>
</dbReference>
<comment type="subcellular location">
    <subcellularLocation>
        <location evidence="3">Host nucleus</location>
    </subcellularLocation>
</comment>
<keyword evidence="13" id="KW-0255">Endonuclease</keyword>
<evidence type="ECO:0000256" key="17">
    <source>
        <dbReference type="ARBA" id="ARBA00023124"/>
    </source>
</evidence>
<keyword evidence="17" id="KW-0190">Covalent protein-DNA linkage</keyword>
<evidence type="ECO:0000256" key="3">
    <source>
        <dbReference type="ARBA" id="ARBA00004147"/>
    </source>
</evidence>
<keyword evidence="12" id="KW-0547">Nucleotide-binding</keyword>
<keyword evidence="10" id="KW-0540">Nuclease</keyword>
<sequence length="304" mass="35125">MSRSRAWFLTENSQLLKSQSTLEEECSKGSVVYAVMSKEVAPTTGHEHAHIYIYYKNARSFNCMKDKFPTADIERALGSPEQATKYITKDGDKMFEYGVCPVARKSIDVVWKEAVDAFKRGEGDRESRIYATHQTFFDSLELEHKKFKKYNGNLQNKNIWIFGPAGTGKSALAEHLAEMEGVTWYNKMNNKWWNGYRDQKYVIMQDIDPDRLKGLVDHIKQWADRYPFTAELKNTARTISPEGYRLVVTSNYSIEQCFPKEDDQNAIYRRFNVIELTGPLSEQDIEDILHPGFSDEYKGFPGSK</sequence>
<evidence type="ECO:0000256" key="14">
    <source>
        <dbReference type="ARBA" id="ARBA00022801"/>
    </source>
</evidence>
<keyword evidence="15" id="KW-0347">Helicase</keyword>
<dbReference type="Pfam" id="PF02407">
    <property type="entry name" value="Viral_Rep"/>
    <property type="match status" value="1"/>
</dbReference>
<evidence type="ECO:0000313" key="24">
    <source>
        <dbReference type="EMBL" id="QNJ47536.1"/>
    </source>
</evidence>
<evidence type="ECO:0000256" key="11">
    <source>
        <dbReference type="ARBA" id="ARBA00022723"/>
    </source>
</evidence>
<dbReference type="Gene3D" id="3.40.50.300">
    <property type="entry name" value="P-loop containing nucleotide triphosphate hydrolases"/>
    <property type="match status" value="1"/>
</dbReference>
<evidence type="ECO:0000256" key="20">
    <source>
        <dbReference type="ARBA" id="ARBA00030754"/>
    </source>
</evidence>
<dbReference type="EMBL" id="MT293420">
    <property type="protein sequence ID" value="QNJ47538.1"/>
    <property type="molecule type" value="Genomic_DNA"/>
</dbReference>
<keyword evidence="18" id="KW-0238">DNA-binding</keyword>
<dbReference type="GO" id="GO:0004519">
    <property type="term" value="F:endonuclease activity"/>
    <property type="evidence" value="ECO:0007669"/>
    <property type="project" value="UniProtKB-KW"/>
</dbReference>
<dbReference type="GO" id="GO:0016779">
    <property type="term" value="F:nucleotidyltransferase activity"/>
    <property type="evidence" value="ECO:0007669"/>
    <property type="project" value="UniProtKB-KW"/>
</dbReference>
<dbReference type="GO" id="GO:0003723">
    <property type="term" value="F:RNA binding"/>
    <property type="evidence" value="ECO:0007669"/>
    <property type="project" value="InterPro"/>
</dbReference>
<comment type="cofactor">
    <cofactor evidence="2">
        <name>Mg(2+)</name>
        <dbReference type="ChEBI" id="CHEBI:18420"/>
    </cofactor>
</comment>
<dbReference type="GO" id="GO:0003677">
    <property type="term" value="F:DNA binding"/>
    <property type="evidence" value="ECO:0007669"/>
    <property type="project" value="UniProtKB-KW"/>
</dbReference>
<comment type="cofactor">
    <cofactor evidence="1">
        <name>Mn(2+)</name>
        <dbReference type="ChEBI" id="CHEBI:29035"/>
    </cofactor>
</comment>
<feature type="domain" description="CRESS-DNA virus Rep endonuclease" evidence="23">
    <location>
        <begin position="1"/>
        <end position="100"/>
    </location>
</feature>
<dbReference type="GO" id="GO:0046872">
    <property type="term" value="F:metal ion binding"/>
    <property type="evidence" value="ECO:0007669"/>
    <property type="project" value="UniProtKB-KW"/>
</dbReference>
<dbReference type="InterPro" id="IPR027417">
    <property type="entry name" value="P-loop_NTPase"/>
</dbReference>
<evidence type="ECO:0000313" key="25">
    <source>
        <dbReference type="EMBL" id="QNJ47538.1"/>
    </source>
</evidence>
<proteinExistence type="inferred from homology"/>
<dbReference type="GO" id="GO:0005524">
    <property type="term" value="F:ATP binding"/>
    <property type="evidence" value="ECO:0007669"/>
    <property type="project" value="UniProtKB-KW"/>
</dbReference>
<evidence type="ECO:0000256" key="5">
    <source>
        <dbReference type="ARBA" id="ARBA00014531"/>
    </source>
</evidence>
<dbReference type="GO" id="GO:0042025">
    <property type="term" value="C:host cell nucleus"/>
    <property type="evidence" value="ECO:0007669"/>
    <property type="project" value="UniProtKB-SubCell"/>
</dbReference>
<organism evidence="24">
    <name type="scientific">Entamoeba-associated CRESS DNA virus 4</name>
    <dbReference type="NCBI Taxonomy" id="2766564"/>
    <lineage>
        <taxon>Viruses</taxon>
        <taxon>Monodnaviria</taxon>
        <taxon>Shotokuvirae</taxon>
        <taxon>Cressdnaviricota</taxon>
        <taxon>Arfiviricetes</taxon>
        <taxon>Rohanvirales</taxon>
        <taxon>Nenyaviridae</taxon>
        <taxon>Angainorvirus</taxon>
        <taxon>Angainorvirus turin</taxon>
    </lineage>
</organism>
<evidence type="ECO:0000256" key="6">
    <source>
        <dbReference type="ARBA" id="ARBA00022562"/>
    </source>
</evidence>
<evidence type="ECO:0000256" key="1">
    <source>
        <dbReference type="ARBA" id="ARBA00001936"/>
    </source>
</evidence>
<evidence type="ECO:0000259" key="23">
    <source>
        <dbReference type="PROSITE" id="PS52020"/>
    </source>
</evidence>
<evidence type="ECO:0000256" key="15">
    <source>
        <dbReference type="ARBA" id="ARBA00022806"/>
    </source>
</evidence>
<keyword evidence="6" id="KW-1048">Host nucleus</keyword>
<keyword evidence="9" id="KW-0235">DNA replication</keyword>
<evidence type="ECO:0000256" key="8">
    <source>
        <dbReference type="ARBA" id="ARBA00022695"/>
    </source>
</evidence>
<accession>A0A7G8KWI8</accession>
<keyword evidence="7" id="KW-0808">Transferase</keyword>
<dbReference type="Pfam" id="PF00910">
    <property type="entry name" value="RNA_helicase"/>
    <property type="match status" value="1"/>
</dbReference>
<dbReference type="GO" id="GO:0006260">
    <property type="term" value="P:DNA replication"/>
    <property type="evidence" value="ECO:0007669"/>
    <property type="project" value="UniProtKB-KW"/>
</dbReference>
<dbReference type="SUPFAM" id="SSF52540">
    <property type="entry name" value="P-loop containing nucleoside triphosphate hydrolases"/>
    <property type="match status" value="1"/>
</dbReference>
<keyword evidence="19" id="KW-0511">Multifunctional enzyme</keyword>
<reference evidence="24" key="1">
    <citation type="journal article" date="2020" name="Nat. Commun.">
        <title>Entamoeba and Giardia parasites implicated as hosts of CRESS viruses.</title>
        <authorList>
            <person name="Kinsella C.M."/>
            <person name="Bart A."/>
            <person name="Deijs M."/>
            <person name="Broekhuizen P."/>
            <person name="Kaczorowska J."/>
            <person name="Jebbink M.F."/>
            <person name="van Gool T."/>
            <person name="Cotten M."/>
            <person name="van der Hoek L."/>
        </authorList>
    </citation>
    <scope>NUCLEOTIDE SEQUENCE</scope>
    <source>
        <strain evidence="24">84-AMS-02</strain>
        <strain evidence="25">84-AMS-03</strain>
    </source>
</reference>
<dbReference type="GO" id="GO:0016787">
    <property type="term" value="F:hydrolase activity"/>
    <property type="evidence" value="ECO:0007669"/>
    <property type="project" value="UniProtKB-KW"/>
</dbReference>
<dbReference type="EMBL" id="MT293419">
    <property type="protein sequence ID" value="QNJ47536.1"/>
    <property type="molecule type" value="Genomic_DNA"/>
</dbReference>
<evidence type="ECO:0000256" key="7">
    <source>
        <dbReference type="ARBA" id="ARBA00022679"/>
    </source>
</evidence>
<dbReference type="InterPro" id="IPR000605">
    <property type="entry name" value="Helicase_SF3_ssDNA/RNA_vir"/>
</dbReference>
<keyword evidence="8" id="KW-0548">Nucleotidyltransferase</keyword>
<comment type="similarity">
    <text evidence="4">Belongs to the nanoviruses/circoviruses replication-associated protein family.</text>
</comment>
<protein>
    <recommendedName>
        <fullName evidence="5">Replication-associated protein</fullName>
    </recommendedName>
    <alternativeName>
        <fullName evidence="20">ATP-dependent helicase Rep</fullName>
    </alternativeName>
    <alternativeName>
        <fullName evidence="21">RepP</fullName>
    </alternativeName>
</protein>